<sequence>MLELEALEDVTEAGFYIVQVCDYPTINSKRRAYHVFEFNDRFGWFETLHKSRTYTQIYGWYGPLSLNDMEVLDDPSEMGYYAVLLQPWPGQSPHYKQFRVCVWRRDAWHDQYGFAKQYGNVIGWLGPFPFLPETHWLKQHEKEEAEDIGL</sequence>
<evidence type="ECO:0000313" key="2">
    <source>
        <dbReference type="Proteomes" id="UP000018621"/>
    </source>
</evidence>
<keyword evidence="2" id="KW-1185">Reference proteome</keyword>
<dbReference type="EMBL" id="KF626665">
    <property type="protein sequence ID" value="AHB12037.1"/>
    <property type="molecule type" value="Genomic_DNA"/>
</dbReference>
<organism evidence="1 2">
    <name type="scientific">Xylella phage Sano</name>
    <dbReference type="NCBI Taxonomy" id="1415148"/>
    <lineage>
        <taxon>Viruses</taxon>
        <taxon>Duplodnaviria</taxon>
        <taxon>Heunggongvirae</taxon>
        <taxon>Uroviricota</taxon>
        <taxon>Caudoviricetes</taxon>
        <taxon>Casjensviridae</taxon>
        <taxon>Sanovirus</taxon>
        <taxon>Sanovirus sano</taxon>
        <taxon>Xylella virus Sano</taxon>
    </lineage>
</organism>
<reference evidence="1 2" key="1">
    <citation type="journal article" date="2014" name="J. Bacteriol.">
        <title>Characterization of novel virulent broad-host-range phages of Xylella fastidiosa and Xanthomonas.</title>
        <authorList>
            <person name="Ahern S.J."/>
            <person name="Das M."/>
            <person name="Bhowmick T.S."/>
            <person name="Young R."/>
            <person name="Gonzalez C.F."/>
        </authorList>
    </citation>
    <scope>NUCLEOTIDE SEQUENCE [LARGE SCALE GENOMIC DNA]</scope>
</reference>
<proteinExistence type="predicted"/>
<gene>
    <name evidence="1" type="ORF">Sano_17</name>
</gene>
<protein>
    <submittedName>
        <fullName evidence="1">Uncharacterized protein</fullName>
    </submittedName>
</protein>
<dbReference type="Proteomes" id="UP000018621">
    <property type="component" value="Segment"/>
</dbReference>
<accession>V5Q7C7</accession>
<name>V5Q7C7_9CAUD</name>
<evidence type="ECO:0000313" key="1">
    <source>
        <dbReference type="EMBL" id="AHB12037.1"/>
    </source>
</evidence>
<dbReference type="OrthoDB" id="37322at10239"/>